<dbReference type="PANTHER" id="PTHR42938:SF47">
    <property type="entry name" value="HYDROXYPYRUVATE REDUCTASE"/>
    <property type="match status" value="1"/>
</dbReference>
<evidence type="ECO:0000256" key="1">
    <source>
        <dbReference type="ARBA" id="ARBA00003800"/>
    </source>
</evidence>
<keyword evidence="15" id="KW-1185">Reference proteome</keyword>
<accession>A0AAE3E8V9</accession>
<name>A0AAE3E8V9_9FIRM</name>
<gene>
    <name evidence="14" type="ORF">LKD81_04070</name>
</gene>
<feature type="domain" description="ACT" evidence="13">
    <location>
        <begin position="318"/>
        <end position="388"/>
    </location>
</feature>
<reference evidence="14" key="1">
    <citation type="submission" date="2021-10" db="EMBL/GenBank/DDBJ databases">
        <title>Anaerobic single-cell dispensing facilitates the cultivation of human gut bacteria.</title>
        <authorList>
            <person name="Afrizal A."/>
        </authorList>
    </citation>
    <scope>NUCLEOTIDE SEQUENCE</scope>
    <source>
        <strain evidence="14">CLA-AA-H215</strain>
    </source>
</reference>
<comment type="catalytic activity">
    <reaction evidence="11">
        <text>(2R)-3-phosphoglycerate + NAD(+) = 3-phosphooxypyruvate + NADH + H(+)</text>
        <dbReference type="Rhea" id="RHEA:12641"/>
        <dbReference type="ChEBI" id="CHEBI:15378"/>
        <dbReference type="ChEBI" id="CHEBI:18110"/>
        <dbReference type="ChEBI" id="CHEBI:57540"/>
        <dbReference type="ChEBI" id="CHEBI:57945"/>
        <dbReference type="ChEBI" id="CHEBI:58272"/>
        <dbReference type="EC" id="1.1.1.95"/>
    </reaction>
</comment>
<evidence type="ECO:0000256" key="10">
    <source>
        <dbReference type="ARBA" id="ARBA00048126"/>
    </source>
</evidence>
<dbReference type="Gene3D" id="3.30.70.260">
    <property type="match status" value="1"/>
</dbReference>
<evidence type="ECO:0000313" key="15">
    <source>
        <dbReference type="Proteomes" id="UP001198182"/>
    </source>
</evidence>
<proteinExistence type="inferred from homology"/>
<dbReference type="InterPro" id="IPR029752">
    <property type="entry name" value="D-isomer_DH_CS1"/>
</dbReference>
<dbReference type="InterPro" id="IPR045865">
    <property type="entry name" value="ACT-like_dom_sf"/>
</dbReference>
<dbReference type="Proteomes" id="UP001198182">
    <property type="component" value="Unassembled WGS sequence"/>
</dbReference>
<protein>
    <recommendedName>
        <fullName evidence="6">D-3-phosphoglycerate dehydrogenase</fullName>
        <ecNumber evidence="4">1.1.1.399</ecNumber>
        <ecNumber evidence="5">1.1.1.95</ecNumber>
    </recommendedName>
    <alternativeName>
        <fullName evidence="9">2-oxoglutarate reductase</fullName>
    </alternativeName>
</protein>
<evidence type="ECO:0000256" key="2">
    <source>
        <dbReference type="ARBA" id="ARBA00005216"/>
    </source>
</evidence>
<comment type="pathway">
    <text evidence="2">Amino-acid biosynthesis; L-serine biosynthesis; L-serine from 3-phospho-D-glycerate: step 1/3.</text>
</comment>
<dbReference type="CDD" id="cd04901">
    <property type="entry name" value="ACT_3PGDH"/>
    <property type="match status" value="1"/>
</dbReference>
<dbReference type="Pfam" id="PF02826">
    <property type="entry name" value="2-Hacid_dh_C"/>
    <property type="match status" value="1"/>
</dbReference>
<dbReference type="InterPro" id="IPR036291">
    <property type="entry name" value="NAD(P)-bd_dom_sf"/>
</dbReference>
<organism evidence="14 15">
    <name type="scientific">Hominifimenecus microfluidus</name>
    <dbReference type="NCBI Taxonomy" id="2885348"/>
    <lineage>
        <taxon>Bacteria</taxon>
        <taxon>Bacillati</taxon>
        <taxon>Bacillota</taxon>
        <taxon>Clostridia</taxon>
        <taxon>Lachnospirales</taxon>
        <taxon>Lachnospiraceae</taxon>
        <taxon>Hominifimenecus</taxon>
    </lineage>
</organism>
<comment type="function">
    <text evidence="1">Catalyzes the reversible oxidation of 3-phospho-D-glycerate to 3-phosphonooxypyruvate, the first step of the phosphorylated L-serine biosynthesis pathway. Also catalyzes the reversible oxidation of 2-hydroxyglutarate to 2-oxoglutarate.</text>
</comment>
<sequence>MFKVARLNPIASIGTDLFTGKYEMTENLAEASAVLVRSASMHELELPDGLLAIARAGAGVNNIPLDECAKKGIVVFNAPGANANGVKEMVLAGMLLAARDIYGGITWIRENKDEADIAKLAEKAKKNFAGTEIQGKTLGVIGLGAIGALVANASLNLGMRVMGYDPYISVEGAWSLDHHVQRVNNLDDIYANCDYITIHVPAMDGTIGMIDEAAIAKMKDGVVFLNFARDLLVKEEAMAAALESGKVHRYVSDFANPVSANMKNAIIFPHLAASTAESEDNCAVMAVRELMNYLEAGNIVNSVNFPRTDLGPIRGTGRISIFHKNIPNMIGQITAILYENGINIENMTDKSRGEYAYGLIDVDCEFSADLADKIRAIDGVSRVRLIEAKNFCKKF</sequence>
<evidence type="ECO:0000259" key="13">
    <source>
        <dbReference type="PROSITE" id="PS51671"/>
    </source>
</evidence>
<evidence type="ECO:0000256" key="9">
    <source>
        <dbReference type="ARBA" id="ARBA00030455"/>
    </source>
</evidence>
<dbReference type="SUPFAM" id="SSF52283">
    <property type="entry name" value="Formate/glycerate dehydrogenase catalytic domain-like"/>
    <property type="match status" value="1"/>
</dbReference>
<evidence type="ECO:0000256" key="4">
    <source>
        <dbReference type="ARBA" id="ARBA00013001"/>
    </source>
</evidence>
<evidence type="ECO:0000256" key="7">
    <source>
        <dbReference type="ARBA" id="ARBA00023002"/>
    </source>
</evidence>
<evidence type="ECO:0000256" key="12">
    <source>
        <dbReference type="RuleBase" id="RU003719"/>
    </source>
</evidence>
<evidence type="ECO:0000256" key="3">
    <source>
        <dbReference type="ARBA" id="ARBA00005854"/>
    </source>
</evidence>
<dbReference type="Pfam" id="PF00389">
    <property type="entry name" value="2-Hacid_dh"/>
    <property type="match status" value="1"/>
</dbReference>
<dbReference type="GO" id="GO:0051287">
    <property type="term" value="F:NAD binding"/>
    <property type="evidence" value="ECO:0007669"/>
    <property type="project" value="InterPro"/>
</dbReference>
<dbReference type="Gene3D" id="3.40.50.720">
    <property type="entry name" value="NAD(P)-binding Rossmann-like Domain"/>
    <property type="match status" value="2"/>
</dbReference>
<dbReference type="EC" id="1.1.1.95" evidence="5"/>
<dbReference type="SUPFAM" id="SSF55021">
    <property type="entry name" value="ACT-like"/>
    <property type="match status" value="1"/>
</dbReference>
<comment type="catalytic activity">
    <reaction evidence="10">
        <text>(R)-2-hydroxyglutarate + NAD(+) = 2-oxoglutarate + NADH + H(+)</text>
        <dbReference type="Rhea" id="RHEA:49612"/>
        <dbReference type="ChEBI" id="CHEBI:15378"/>
        <dbReference type="ChEBI" id="CHEBI:15801"/>
        <dbReference type="ChEBI" id="CHEBI:16810"/>
        <dbReference type="ChEBI" id="CHEBI:57540"/>
        <dbReference type="ChEBI" id="CHEBI:57945"/>
        <dbReference type="EC" id="1.1.1.399"/>
    </reaction>
</comment>
<dbReference type="InterPro" id="IPR006139">
    <property type="entry name" value="D-isomer_2_OHA_DH_cat_dom"/>
</dbReference>
<dbReference type="InterPro" id="IPR006140">
    <property type="entry name" value="D-isomer_DH_NAD-bd"/>
</dbReference>
<dbReference type="EC" id="1.1.1.399" evidence="4"/>
<dbReference type="GO" id="GO:0004617">
    <property type="term" value="F:phosphoglycerate dehydrogenase activity"/>
    <property type="evidence" value="ECO:0007669"/>
    <property type="project" value="UniProtKB-EC"/>
</dbReference>
<dbReference type="PANTHER" id="PTHR42938">
    <property type="entry name" value="FORMATE DEHYDROGENASE 1"/>
    <property type="match status" value="1"/>
</dbReference>
<comment type="caution">
    <text evidence="14">The sequence shown here is derived from an EMBL/GenBank/DDBJ whole genome shotgun (WGS) entry which is preliminary data.</text>
</comment>
<evidence type="ECO:0000256" key="11">
    <source>
        <dbReference type="ARBA" id="ARBA00048731"/>
    </source>
</evidence>
<keyword evidence="7 12" id="KW-0560">Oxidoreductase</keyword>
<evidence type="ECO:0000256" key="5">
    <source>
        <dbReference type="ARBA" id="ARBA00013143"/>
    </source>
</evidence>
<dbReference type="EMBL" id="JAJEQR010000008">
    <property type="protein sequence ID" value="MCC2230179.1"/>
    <property type="molecule type" value="Genomic_DNA"/>
</dbReference>
<dbReference type="PROSITE" id="PS00065">
    <property type="entry name" value="D_2_HYDROXYACID_DH_1"/>
    <property type="match status" value="1"/>
</dbReference>
<evidence type="ECO:0000256" key="8">
    <source>
        <dbReference type="ARBA" id="ARBA00023027"/>
    </source>
</evidence>
<dbReference type="RefSeq" id="WP_308452889.1">
    <property type="nucleotide sequence ID" value="NZ_JAJEQR010000008.1"/>
</dbReference>
<dbReference type="InterPro" id="IPR002912">
    <property type="entry name" value="ACT_dom"/>
</dbReference>
<evidence type="ECO:0000256" key="6">
    <source>
        <dbReference type="ARBA" id="ARBA00021582"/>
    </source>
</evidence>
<dbReference type="AlphaFoldDB" id="A0AAE3E8V9"/>
<dbReference type="SUPFAM" id="SSF51735">
    <property type="entry name" value="NAD(P)-binding Rossmann-fold domains"/>
    <property type="match status" value="1"/>
</dbReference>
<dbReference type="CDD" id="cd12174">
    <property type="entry name" value="PGDH_like_3"/>
    <property type="match status" value="1"/>
</dbReference>
<evidence type="ECO:0000313" key="14">
    <source>
        <dbReference type="EMBL" id="MCC2230179.1"/>
    </source>
</evidence>
<dbReference type="PROSITE" id="PS51671">
    <property type="entry name" value="ACT"/>
    <property type="match status" value="1"/>
</dbReference>
<comment type="similarity">
    <text evidence="3 12">Belongs to the D-isomer specific 2-hydroxyacid dehydrogenase family.</text>
</comment>
<keyword evidence="8" id="KW-0520">NAD</keyword>